<dbReference type="InterPro" id="IPR056906">
    <property type="entry name" value="ORF2/G2P_dom"/>
</dbReference>
<dbReference type="Pfam" id="PF23343">
    <property type="entry name" value="REP_ORF2-G2P"/>
    <property type="match status" value="1"/>
</dbReference>
<evidence type="ECO:0000259" key="1">
    <source>
        <dbReference type="Pfam" id="PF23343"/>
    </source>
</evidence>
<gene>
    <name evidence="2" type="ORF">S12H4_00397</name>
</gene>
<organism evidence="2">
    <name type="scientific">marine sediment metagenome</name>
    <dbReference type="NCBI Taxonomy" id="412755"/>
    <lineage>
        <taxon>unclassified sequences</taxon>
        <taxon>metagenomes</taxon>
        <taxon>ecological metagenomes</taxon>
    </lineage>
</organism>
<name>X1RP35_9ZZZZ</name>
<dbReference type="EMBL" id="BARW01000042">
    <property type="protein sequence ID" value="GAI68746.1"/>
    <property type="molecule type" value="Genomic_DNA"/>
</dbReference>
<proteinExistence type="predicted"/>
<comment type="caution">
    <text evidence="2">The sequence shown here is derived from an EMBL/GenBank/DDBJ whole genome shotgun (WGS) entry which is preliminary data.</text>
</comment>
<protein>
    <recommendedName>
        <fullName evidence="1">Replication-associated protein ORF2/G2P domain-containing protein</fullName>
    </recommendedName>
</protein>
<accession>X1RP35</accession>
<sequence length="168" mass="19675">MAGTSYKRELEDNARAMARDARMAFGEFLSRPQWEWYATHTFAGDFMSPKLGDRHYYAWMRSLELACKARSLPRPFYFRVTELQQREVIHYHSLIGGVADIRRLLFKDFWELHGFARVEAYEPNRGANFYVGKYLTKTDSDIRFSHNLTQHLTQLETRTIIGGNNGKA</sequence>
<dbReference type="AlphaFoldDB" id="X1RP35"/>
<feature type="domain" description="Replication-associated protein ORF2/G2P" evidence="1">
    <location>
        <begin position="37"/>
        <end position="138"/>
    </location>
</feature>
<reference evidence="2" key="1">
    <citation type="journal article" date="2014" name="Front. Microbiol.">
        <title>High frequency of phylogenetically diverse reductive dehalogenase-homologous genes in deep subseafloor sedimentary metagenomes.</title>
        <authorList>
            <person name="Kawai M."/>
            <person name="Futagami T."/>
            <person name="Toyoda A."/>
            <person name="Takaki Y."/>
            <person name="Nishi S."/>
            <person name="Hori S."/>
            <person name="Arai W."/>
            <person name="Tsubouchi T."/>
            <person name="Morono Y."/>
            <person name="Uchiyama I."/>
            <person name="Ito T."/>
            <person name="Fujiyama A."/>
            <person name="Inagaki F."/>
            <person name="Takami H."/>
        </authorList>
    </citation>
    <scope>NUCLEOTIDE SEQUENCE</scope>
    <source>
        <strain evidence="2">Expedition CK06-06</strain>
    </source>
</reference>
<evidence type="ECO:0000313" key="2">
    <source>
        <dbReference type="EMBL" id="GAI68746.1"/>
    </source>
</evidence>